<reference evidence="1 2" key="1">
    <citation type="journal article" date="2022" name="Hortic Res">
        <title>A haplotype resolved chromosomal level avocado genome allows analysis of novel avocado genes.</title>
        <authorList>
            <person name="Nath O."/>
            <person name="Fletcher S.J."/>
            <person name="Hayward A."/>
            <person name="Shaw L.M."/>
            <person name="Masouleh A.K."/>
            <person name="Furtado A."/>
            <person name="Henry R.J."/>
            <person name="Mitter N."/>
        </authorList>
    </citation>
    <scope>NUCLEOTIDE SEQUENCE [LARGE SCALE GENOMIC DNA]</scope>
    <source>
        <strain evidence="2">cv. Hass</strain>
    </source>
</reference>
<proteinExistence type="predicted"/>
<evidence type="ECO:0000313" key="1">
    <source>
        <dbReference type="EMBL" id="KAJ8620413.1"/>
    </source>
</evidence>
<name>A0ACC2KHN2_PERAE</name>
<protein>
    <submittedName>
        <fullName evidence="1">Uncharacterized protein</fullName>
    </submittedName>
</protein>
<comment type="caution">
    <text evidence="1">The sequence shown here is derived from an EMBL/GenBank/DDBJ whole genome shotgun (WGS) entry which is preliminary data.</text>
</comment>
<keyword evidence="2" id="KW-1185">Reference proteome</keyword>
<dbReference type="Proteomes" id="UP001234297">
    <property type="component" value="Chromosome 9"/>
</dbReference>
<gene>
    <name evidence="1" type="ORF">MRB53_028942</name>
</gene>
<accession>A0ACC2KHN2</accession>
<sequence>MKKLHISANVSILLLIGVLVTTFSGVAGSDPPAPQPSAAAAPQSSTAAAAAPQSSAPGSAISNMCASTDHKELCHDTLSSSNGTDDPIELIKAAFQAVVDHIQTASKIREDMEKKANDPLNQAALSDCKELLQYAVEELEAAISDVTGKEVHTLGDRVHELLNWLSAVISYTETCKDGIDNPEIKSEMEKGLVNATALTSNALAIVTGIDSILSAFHLPNISSIFSRRLLEENLGDVHQIDADGYPTWLSTSDRKLLALNHHGIANPKPNVVVAQDGSGDFKTISDALNAMPKKSKSRYVIHVKAGLYKENVIVTKDMVNVFMYGDGPRKTIVTGSKNWKDGTPTFQTATFCE</sequence>
<evidence type="ECO:0000313" key="2">
    <source>
        <dbReference type="Proteomes" id="UP001234297"/>
    </source>
</evidence>
<organism evidence="1 2">
    <name type="scientific">Persea americana</name>
    <name type="common">Avocado</name>
    <dbReference type="NCBI Taxonomy" id="3435"/>
    <lineage>
        <taxon>Eukaryota</taxon>
        <taxon>Viridiplantae</taxon>
        <taxon>Streptophyta</taxon>
        <taxon>Embryophyta</taxon>
        <taxon>Tracheophyta</taxon>
        <taxon>Spermatophyta</taxon>
        <taxon>Magnoliopsida</taxon>
        <taxon>Magnoliidae</taxon>
        <taxon>Laurales</taxon>
        <taxon>Lauraceae</taxon>
        <taxon>Persea</taxon>
    </lineage>
</organism>
<dbReference type="EMBL" id="CM056817">
    <property type="protein sequence ID" value="KAJ8620413.1"/>
    <property type="molecule type" value="Genomic_DNA"/>
</dbReference>